<dbReference type="SUPFAM" id="SSF55874">
    <property type="entry name" value="ATPase domain of HSP90 chaperone/DNA topoisomerase II/histidine kinase"/>
    <property type="match status" value="1"/>
</dbReference>
<protein>
    <recommendedName>
        <fullName evidence="2">histidine kinase</fullName>
        <ecNumber evidence="2">2.7.13.3</ecNumber>
    </recommendedName>
</protein>
<organism evidence="11 12">
    <name type="scientific">Bradyrhizobium lablabi</name>
    <dbReference type="NCBI Taxonomy" id="722472"/>
    <lineage>
        <taxon>Bacteria</taxon>
        <taxon>Pseudomonadati</taxon>
        <taxon>Pseudomonadota</taxon>
        <taxon>Alphaproteobacteria</taxon>
        <taxon>Hyphomicrobiales</taxon>
        <taxon>Nitrobacteraceae</taxon>
        <taxon>Bradyrhizobium</taxon>
    </lineage>
</organism>
<reference evidence="11 12" key="1">
    <citation type="submission" date="2016-11" db="EMBL/GenBank/DDBJ databases">
        <authorList>
            <person name="Jaros S."/>
            <person name="Januszkiewicz K."/>
            <person name="Wedrychowicz H."/>
        </authorList>
    </citation>
    <scope>NUCLEOTIDE SEQUENCE [LARGE SCALE GENOMIC DNA]</scope>
    <source>
        <strain evidence="11 12">GAS499</strain>
    </source>
</reference>
<accession>A0A1M6J2A3</accession>
<dbReference type="InterPro" id="IPR005467">
    <property type="entry name" value="His_kinase_dom"/>
</dbReference>
<feature type="transmembrane region" description="Helical" evidence="9">
    <location>
        <begin position="29"/>
        <end position="48"/>
    </location>
</feature>
<dbReference type="PANTHER" id="PTHR43065">
    <property type="entry name" value="SENSOR HISTIDINE KINASE"/>
    <property type="match status" value="1"/>
</dbReference>
<dbReference type="InterPro" id="IPR003594">
    <property type="entry name" value="HATPase_dom"/>
</dbReference>
<evidence type="ECO:0000256" key="7">
    <source>
        <dbReference type="ARBA" id="ARBA00022840"/>
    </source>
</evidence>
<feature type="transmembrane region" description="Helical" evidence="9">
    <location>
        <begin position="233"/>
        <end position="255"/>
    </location>
</feature>
<keyword evidence="9" id="KW-0472">Membrane</keyword>
<dbReference type="Pfam" id="PF02518">
    <property type="entry name" value="HATPase_c"/>
    <property type="match status" value="1"/>
</dbReference>
<feature type="transmembrane region" description="Helical" evidence="9">
    <location>
        <begin position="267"/>
        <end position="292"/>
    </location>
</feature>
<evidence type="ECO:0000313" key="11">
    <source>
        <dbReference type="EMBL" id="SHJ40873.1"/>
    </source>
</evidence>
<keyword evidence="9" id="KW-0812">Transmembrane</keyword>
<keyword evidence="5" id="KW-0547">Nucleotide-binding</keyword>
<dbReference type="SUPFAM" id="SSF47384">
    <property type="entry name" value="Homodimeric domain of signal transducing histidine kinase"/>
    <property type="match status" value="1"/>
</dbReference>
<dbReference type="AlphaFoldDB" id="A0A1M6J2A3"/>
<dbReference type="SMART" id="SM00387">
    <property type="entry name" value="HATPase_c"/>
    <property type="match status" value="1"/>
</dbReference>
<evidence type="ECO:0000256" key="8">
    <source>
        <dbReference type="ARBA" id="ARBA00023012"/>
    </source>
</evidence>
<keyword evidence="8" id="KW-0902">Two-component regulatory system</keyword>
<evidence type="ECO:0000256" key="1">
    <source>
        <dbReference type="ARBA" id="ARBA00000085"/>
    </source>
</evidence>
<evidence type="ECO:0000256" key="6">
    <source>
        <dbReference type="ARBA" id="ARBA00022777"/>
    </source>
</evidence>
<feature type="transmembrane region" description="Helical" evidence="9">
    <location>
        <begin position="161"/>
        <end position="185"/>
    </location>
</feature>
<name>A0A1M6J2A3_9BRAD</name>
<dbReference type="SMART" id="SM00388">
    <property type="entry name" value="HisKA"/>
    <property type="match status" value="1"/>
</dbReference>
<keyword evidence="6 11" id="KW-0418">Kinase</keyword>
<dbReference type="Gene3D" id="1.10.287.130">
    <property type="match status" value="1"/>
</dbReference>
<evidence type="ECO:0000256" key="3">
    <source>
        <dbReference type="ARBA" id="ARBA00022553"/>
    </source>
</evidence>
<evidence type="ECO:0000256" key="2">
    <source>
        <dbReference type="ARBA" id="ARBA00012438"/>
    </source>
</evidence>
<keyword evidence="7" id="KW-0067">ATP-binding</keyword>
<dbReference type="InterPro" id="IPR036890">
    <property type="entry name" value="HATPase_C_sf"/>
</dbReference>
<dbReference type="Proteomes" id="UP000189935">
    <property type="component" value="Chromosome I"/>
</dbReference>
<proteinExistence type="predicted"/>
<evidence type="ECO:0000313" key="12">
    <source>
        <dbReference type="Proteomes" id="UP000189935"/>
    </source>
</evidence>
<dbReference type="EC" id="2.7.13.3" evidence="2"/>
<dbReference type="GO" id="GO:0005524">
    <property type="term" value="F:ATP binding"/>
    <property type="evidence" value="ECO:0007669"/>
    <property type="project" value="UniProtKB-KW"/>
</dbReference>
<dbReference type="InterPro" id="IPR004358">
    <property type="entry name" value="Sig_transdc_His_kin-like_C"/>
</dbReference>
<gene>
    <name evidence="11" type="ORF">SAMN05444159_0538</name>
</gene>
<evidence type="ECO:0000256" key="9">
    <source>
        <dbReference type="SAM" id="Phobius"/>
    </source>
</evidence>
<dbReference type="CDD" id="cd00082">
    <property type="entry name" value="HisKA"/>
    <property type="match status" value="1"/>
</dbReference>
<comment type="catalytic activity">
    <reaction evidence="1">
        <text>ATP + protein L-histidine = ADP + protein N-phospho-L-histidine.</text>
        <dbReference type="EC" id="2.7.13.3"/>
    </reaction>
</comment>
<dbReference type="PANTHER" id="PTHR43065:SF10">
    <property type="entry name" value="PEROXIDE STRESS-ACTIVATED HISTIDINE KINASE MAK3"/>
    <property type="match status" value="1"/>
</dbReference>
<dbReference type="PRINTS" id="PR00344">
    <property type="entry name" value="BCTRLSENSOR"/>
</dbReference>
<keyword evidence="4" id="KW-0808">Transferase</keyword>
<evidence type="ECO:0000256" key="4">
    <source>
        <dbReference type="ARBA" id="ARBA00022679"/>
    </source>
</evidence>
<dbReference type="Gene3D" id="3.30.565.10">
    <property type="entry name" value="Histidine kinase-like ATPase, C-terminal domain"/>
    <property type="match status" value="1"/>
</dbReference>
<dbReference type="RefSeq" id="WP_079536618.1">
    <property type="nucleotide sequence ID" value="NZ_LT670844.1"/>
</dbReference>
<feature type="domain" description="Histidine kinase" evidence="10">
    <location>
        <begin position="315"/>
        <end position="530"/>
    </location>
</feature>
<dbReference type="InterPro" id="IPR033424">
    <property type="entry name" value="MASE4"/>
</dbReference>
<feature type="transmembrane region" description="Helical" evidence="9">
    <location>
        <begin position="129"/>
        <end position="149"/>
    </location>
</feature>
<dbReference type="GO" id="GO:0000155">
    <property type="term" value="F:phosphorelay sensor kinase activity"/>
    <property type="evidence" value="ECO:0007669"/>
    <property type="project" value="InterPro"/>
</dbReference>
<dbReference type="InterPro" id="IPR036097">
    <property type="entry name" value="HisK_dim/P_sf"/>
</dbReference>
<evidence type="ECO:0000259" key="10">
    <source>
        <dbReference type="PROSITE" id="PS50109"/>
    </source>
</evidence>
<feature type="transmembrane region" description="Helical" evidence="9">
    <location>
        <begin position="205"/>
        <end position="226"/>
    </location>
</feature>
<dbReference type="PROSITE" id="PS50109">
    <property type="entry name" value="HIS_KIN"/>
    <property type="match status" value="1"/>
</dbReference>
<dbReference type="EMBL" id="LT670844">
    <property type="protein sequence ID" value="SHJ40873.1"/>
    <property type="molecule type" value="Genomic_DNA"/>
</dbReference>
<dbReference type="Pfam" id="PF00512">
    <property type="entry name" value="HisKA"/>
    <property type="match status" value="1"/>
</dbReference>
<sequence>MLNTDAAIVPVEQHFILSSLPPSRAQRRLAVAVVLALLFAFAITEGPLSTIQLGRIDHFVPIYATAMFLTDSITAVLLFAQFSMLRSRALLAIASGYLYTALIVIPWMLTFPDVFSPNGLLGAGLQSTSWLYTLWHAGFAMFVIAYALSKDNDPARRLWRGSAAVAILLSVAMTAAIVCAVAYIVTAGDALLPRINLDPLHFSTLWQFIASCLALWSALAVILLWIRQRSVLDLWLMVVMSAYVIEICLIAFPIPARFSFGWYAGRFYGLISSSLLLFVLLYEITILYAQLLRAVLAQRREREARLMTGDAVSATIAHEVKQPLAGMVTNADAGLNWLDRSKPDLDQAKAAFRQIVADGHRAAAVIESIRAIFKKDARNRTSLDINELIGEALALTRGDLQRHRIAVQTEPNAELPQVRGDRIQLQQVLLNLIANAIDSMATKDGARVLCVRSEAHDGGGVMVSVADTGTGIGSQDLERLFNPLFTTKSGGMGMGLSICRSIIEAHGGRLWVVPNKPEGTVFQFLLLAEVSTASRREQPDNFHLVRASESTGIADGS</sequence>
<dbReference type="OrthoDB" id="9789238at2"/>
<evidence type="ECO:0000256" key="5">
    <source>
        <dbReference type="ARBA" id="ARBA00022741"/>
    </source>
</evidence>
<dbReference type="Pfam" id="PF17158">
    <property type="entry name" value="MASE4"/>
    <property type="match status" value="1"/>
</dbReference>
<feature type="transmembrane region" description="Helical" evidence="9">
    <location>
        <begin position="60"/>
        <end position="82"/>
    </location>
</feature>
<keyword evidence="9" id="KW-1133">Transmembrane helix</keyword>
<feature type="transmembrane region" description="Helical" evidence="9">
    <location>
        <begin position="89"/>
        <end position="109"/>
    </location>
</feature>
<keyword evidence="3" id="KW-0597">Phosphoprotein</keyword>
<dbReference type="InterPro" id="IPR003661">
    <property type="entry name" value="HisK_dim/P_dom"/>
</dbReference>